<evidence type="ECO:0000313" key="4">
    <source>
        <dbReference type="Proteomes" id="UP000324194"/>
    </source>
</evidence>
<accession>A0A5E4PEI6</accession>
<protein>
    <recommendedName>
        <fullName evidence="2">Peptide deformylase</fullName>
        <shortName evidence="2">PDF</shortName>
        <ecNumber evidence="2">3.5.1.88</ecNumber>
    </recommendedName>
    <alternativeName>
        <fullName evidence="2">Polypeptide deformylase</fullName>
    </alternativeName>
</protein>
<name>A0A5E4PEI6_9COXI</name>
<organism evidence="3 4">
    <name type="scientific">Aquicella siphonis</name>
    <dbReference type="NCBI Taxonomy" id="254247"/>
    <lineage>
        <taxon>Bacteria</taxon>
        <taxon>Pseudomonadati</taxon>
        <taxon>Pseudomonadota</taxon>
        <taxon>Gammaproteobacteria</taxon>
        <taxon>Legionellales</taxon>
        <taxon>Coxiellaceae</taxon>
        <taxon>Aquicella</taxon>
    </lineage>
</organism>
<feature type="binding site" evidence="2">
    <location>
        <position position="91"/>
    </location>
    <ligand>
        <name>Fe cation</name>
        <dbReference type="ChEBI" id="CHEBI:24875"/>
    </ligand>
</feature>
<evidence type="ECO:0000313" key="3">
    <source>
        <dbReference type="EMBL" id="VVC74823.1"/>
    </source>
</evidence>
<keyword evidence="4" id="KW-1185">Reference proteome</keyword>
<dbReference type="Pfam" id="PF01327">
    <property type="entry name" value="Pep_deformylase"/>
    <property type="match status" value="1"/>
</dbReference>
<dbReference type="PANTHER" id="PTHR10458">
    <property type="entry name" value="PEPTIDE DEFORMYLASE"/>
    <property type="match status" value="1"/>
</dbReference>
<dbReference type="Gene3D" id="3.90.45.10">
    <property type="entry name" value="Peptide deformylase"/>
    <property type="match status" value="1"/>
</dbReference>
<dbReference type="InterPro" id="IPR023635">
    <property type="entry name" value="Peptide_deformylase"/>
</dbReference>
<keyword evidence="2" id="KW-0378">Hydrolase</keyword>
<dbReference type="NCBIfam" id="TIGR00079">
    <property type="entry name" value="pept_deformyl"/>
    <property type="match status" value="1"/>
</dbReference>
<comment type="function">
    <text evidence="2">Removes the formyl group from the N-terminal Met of newly synthesized proteins. Requires at least a dipeptide for an efficient rate of reaction. N-terminal L-methionine is a prerequisite for activity but the enzyme has broad specificity at other positions.</text>
</comment>
<reference evidence="3 4" key="1">
    <citation type="submission" date="2019-08" db="EMBL/GenBank/DDBJ databases">
        <authorList>
            <person name="Guy L."/>
        </authorList>
    </citation>
    <scope>NUCLEOTIDE SEQUENCE [LARGE SCALE GENOMIC DNA]</scope>
    <source>
        <strain evidence="3 4">SGT-108</strain>
    </source>
</reference>
<keyword evidence="2" id="KW-0648">Protein biosynthesis</keyword>
<dbReference type="NCBIfam" id="NF001159">
    <property type="entry name" value="PRK00150.1-3"/>
    <property type="match status" value="1"/>
</dbReference>
<comment type="similarity">
    <text evidence="1 2">Belongs to the polypeptide deformylase family.</text>
</comment>
<proteinExistence type="inferred from homology"/>
<dbReference type="HAMAP" id="MF_00163">
    <property type="entry name" value="Pep_deformylase"/>
    <property type="match status" value="1"/>
</dbReference>
<dbReference type="PRINTS" id="PR01576">
    <property type="entry name" value="PDEFORMYLASE"/>
</dbReference>
<dbReference type="EMBL" id="LR699119">
    <property type="protein sequence ID" value="VVC74823.1"/>
    <property type="molecule type" value="Genomic_DNA"/>
</dbReference>
<dbReference type="InterPro" id="IPR036821">
    <property type="entry name" value="Peptide_deformylase_sf"/>
</dbReference>
<dbReference type="CDD" id="cd00487">
    <property type="entry name" value="Pep_deformylase"/>
    <property type="match status" value="1"/>
</dbReference>
<sequence>MALLEILKYPDPRLRIKAQPVVSIDDELRRIAEDMYETMYDSCGVGLAGTQVNIHQRIFTMDVSEARDQRICVLNPEILHKEGIQYEAEGCLSVGGGAYDKVERALKVRLRGMDLDGKTFEIEAEGLMAVCIQHEIDHLNGILFIDHLSRLKQDRIRKKIVKSERRE</sequence>
<dbReference type="PANTHER" id="PTHR10458:SF22">
    <property type="entry name" value="PEPTIDE DEFORMYLASE"/>
    <property type="match status" value="1"/>
</dbReference>
<dbReference type="OrthoDB" id="9804313at2"/>
<comment type="catalytic activity">
    <reaction evidence="2">
        <text>N-terminal N-formyl-L-methionyl-[peptide] + H2O = N-terminal L-methionyl-[peptide] + formate</text>
        <dbReference type="Rhea" id="RHEA:24420"/>
        <dbReference type="Rhea" id="RHEA-COMP:10639"/>
        <dbReference type="Rhea" id="RHEA-COMP:10640"/>
        <dbReference type="ChEBI" id="CHEBI:15377"/>
        <dbReference type="ChEBI" id="CHEBI:15740"/>
        <dbReference type="ChEBI" id="CHEBI:49298"/>
        <dbReference type="ChEBI" id="CHEBI:64731"/>
        <dbReference type="EC" id="3.5.1.88"/>
    </reaction>
</comment>
<evidence type="ECO:0000256" key="2">
    <source>
        <dbReference type="HAMAP-Rule" id="MF_00163"/>
    </source>
</evidence>
<dbReference type="EC" id="3.5.1.88" evidence="2"/>
<feature type="active site" evidence="2">
    <location>
        <position position="135"/>
    </location>
</feature>
<keyword evidence="2" id="KW-0408">Iron</keyword>
<dbReference type="GO" id="GO:0046872">
    <property type="term" value="F:metal ion binding"/>
    <property type="evidence" value="ECO:0007669"/>
    <property type="project" value="UniProtKB-KW"/>
</dbReference>
<dbReference type="AlphaFoldDB" id="A0A5E4PEI6"/>
<dbReference type="Proteomes" id="UP000324194">
    <property type="component" value="Chromosome 1"/>
</dbReference>
<comment type="cofactor">
    <cofactor evidence="2">
        <name>Fe(2+)</name>
        <dbReference type="ChEBI" id="CHEBI:29033"/>
    </cofactor>
    <text evidence="2">Binds 1 Fe(2+) ion.</text>
</comment>
<dbReference type="GO" id="GO:0042586">
    <property type="term" value="F:peptide deformylase activity"/>
    <property type="evidence" value="ECO:0007669"/>
    <property type="project" value="UniProtKB-UniRule"/>
</dbReference>
<evidence type="ECO:0000256" key="1">
    <source>
        <dbReference type="ARBA" id="ARBA00010759"/>
    </source>
</evidence>
<dbReference type="RefSeq" id="WP_148337579.1">
    <property type="nucleotide sequence ID" value="NZ_LR699119.1"/>
</dbReference>
<feature type="binding site" evidence="2">
    <location>
        <position position="134"/>
    </location>
    <ligand>
        <name>Fe cation</name>
        <dbReference type="ChEBI" id="CHEBI:24875"/>
    </ligand>
</feature>
<dbReference type="SUPFAM" id="SSF56420">
    <property type="entry name" value="Peptide deformylase"/>
    <property type="match status" value="1"/>
</dbReference>
<keyword evidence="2" id="KW-0479">Metal-binding</keyword>
<dbReference type="KEGG" id="asip:AQUSIP_00950"/>
<gene>
    <name evidence="3" type="primary">def_1</name>
    <name evidence="2" type="synonym">def</name>
    <name evidence="3" type="ORF">AQUSIP_00950</name>
</gene>
<dbReference type="GO" id="GO:0006412">
    <property type="term" value="P:translation"/>
    <property type="evidence" value="ECO:0007669"/>
    <property type="project" value="UniProtKB-UniRule"/>
</dbReference>
<feature type="binding site" evidence="2">
    <location>
        <position position="138"/>
    </location>
    <ligand>
        <name>Fe cation</name>
        <dbReference type="ChEBI" id="CHEBI:24875"/>
    </ligand>
</feature>
<dbReference type="PIRSF" id="PIRSF004749">
    <property type="entry name" value="Pep_def"/>
    <property type="match status" value="1"/>
</dbReference>